<dbReference type="Proteomes" id="UP000053732">
    <property type="component" value="Unassembled WGS sequence"/>
</dbReference>
<gene>
    <name evidence="1" type="ORF">PCAMFM013_S036g000059</name>
    <name evidence="2" type="ORF">PCAMFM013_S036g000062</name>
</gene>
<evidence type="ECO:0000313" key="1">
    <source>
        <dbReference type="EMBL" id="CRL29475.1"/>
    </source>
</evidence>
<reference evidence="2 3" key="1">
    <citation type="journal article" date="2014" name="Nat. Commun.">
        <title>Multiple recent horizontal transfers of a large genomic region in cheese making fungi.</title>
        <authorList>
            <person name="Cheeseman K."/>
            <person name="Ropars J."/>
            <person name="Renault P."/>
            <person name="Dupont J."/>
            <person name="Gouzy J."/>
            <person name="Branca A."/>
            <person name="Abraham A.L."/>
            <person name="Ceppi M."/>
            <person name="Conseiller E."/>
            <person name="Debuchy R."/>
            <person name="Malagnac F."/>
            <person name="Goarin A."/>
            <person name="Silar P."/>
            <person name="Lacoste S."/>
            <person name="Sallet E."/>
            <person name="Bensimon A."/>
            <person name="Giraud T."/>
            <person name="Brygoo Y."/>
        </authorList>
    </citation>
    <scope>NUCLEOTIDE SEQUENCE [LARGE SCALE GENOMIC DNA]</scope>
    <source>
        <strain evidence="3">FM 013</strain>
        <strain evidence="2">FM013</strain>
    </source>
</reference>
<dbReference type="AlphaFoldDB" id="A0A0G4PTK9"/>
<sequence>MRLILWGTKLGNTSDYAPDSGYCGSLRSASYLEPLPLSVDENSIEPSSKSSSHALKLLQLCEWKDGVCGGVNRIR</sequence>
<accession>A0A0G4PTK9</accession>
<evidence type="ECO:0000313" key="3">
    <source>
        <dbReference type="Proteomes" id="UP000053732"/>
    </source>
</evidence>
<dbReference type="EMBL" id="HG793169">
    <property type="protein sequence ID" value="CRL29478.1"/>
    <property type="molecule type" value="Genomic_DNA"/>
</dbReference>
<dbReference type="EMBL" id="HG793169">
    <property type="protein sequence ID" value="CRL29475.1"/>
    <property type="molecule type" value="Genomic_DNA"/>
</dbReference>
<protein>
    <submittedName>
        <fullName evidence="2">Str. FM013</fullName>
    </submittedName>
</protein>
<keyword evidence="3" id="KW-1185">Reference proteome</keyword>
<evidence type="ECO:0000313" key="2">
    <source>
        <dbReference type="EMBL" id="CRL29478.1"/>
    </source>
</evidence>
<proteinExistence type="predicted"/>
<organism evidence="2 3">
    <name type="scientific">Penicillium camemberti (strain FM 013)</name>
    <dbReference type="NCBI Taxonomy" id="1429867"/>
    <lineage>
        <taxon>Eukaryota</taxon>
        <taxon>Fungi</taxon>
        <taxon>Dikarya</taxon>
        <taxon>Ascomycota</taxon>
        <taxon>Pezizomycotina</taxon>
        <taxon>Eurotiomycetes</taxon>
        <taxon>Eurotiomycetidae</taxon>
        <taxon>Eurotiales</taxon>
        <taxon>Aspergillaceae</taxon>
        <taxon>Penicillium</taxon>
    </lineage>
</organism>
<name>A0A0G4PTK9_PENC3</name>